<dbReference type="InterPro" id="IPR027973">
    <property type="entry name" value="FSAF1-like"/>
</dbReference>
<dbReference type="GO" id="GO:0005730">
    <property type="term" value="C:nucleolus"/>
    <property type="evidence" value="ECO:0007669"/>
    <property type="project" value="TreeGrafter"/>
</dbReference>
<feature type="compositionally biased region" description="Acidic residues" evidence="1">
    <location>
        <begin position="46"/>
        <end position="66"/>
    </location>
</feature>
<evidence type="ECO:0000256" key="1">
    <source>
        <dbReference type="SAM" id="MobiDB-lite"/>
    </source>
</evidence>
<dbReference type="InterPro" id="IPR053030">
    <property type="entry name" value="Ribosomal_biogenesis_FAF1-like"/>
</dbReference>
<feature type="compositionally biased region" description="Basic residues" evidence="1">
    <location>
        <begin position="196"/>
        <end position="205"/>
    </location>
</feature>
<dbReference type="AlphaFoldDB" id="A0A6A7C1W8"/>
<sequence length="234" mass="26942">MDRGKRDSSEDVDDAIRASFKRAYEAKFRPLPKEVRETRPEIVEQPVEDDVDDGEEWEGFSEDDQVEVVLHDAPRQYEAVDRRDTKEAKPSSTMASVETDDEERANLRNDLELQRLLKEAHLLDPLTFGNGAVGDRPGKIRLKAVDLRLQELGARSEQEKMPMQHRKGIIAKKDQREIKRRKEAKENGVILERLQKTKTKQRKRERGIGVPSVGKFRGGTLKLSSNDIRSIHRH</sequence>
<reference evidence="2" key="1">
    <citation type="journal article" date="2020" name="Stud. Mycol.">
        <title>101 Dothideomycetes genomes: a test case for predicting lifestyles and emergence of pathogens.</title>
        <authorList>
            <person name="Haridas S."/>
            <person name="Albert R."/>
            <person name="Binder M."/>
            <person name="Bloem J."/>
            <person name="Labutti K."/>
            <person name="Salamov A."/>
            <person name="Andreopoulos B."/>
            <person name="Baker S."/>
            <person name="Barry K."/>
            <person name="Bills G."/>
            <person name="Bluhm B."/>
            <person name="Cannon C."/>
            <person name="Castanera R."/>
            <person name="Culley D."/>
            <person name="Daum C."/>
            <person name="Ezra D."/>
            <person name="Gonzalez J."/>
            <person name="Henrissat B."/>
            <person name="Kuo A."/>
            <person name="Liang C."/>
            <person name="Lipzen A."/>
            <person name="Lutzoni F."/>
            <person name="Magnuson J."/>
            <person name="Mondo S."/>
            <person name="Nolan M."/>
            <person name="Ohm R."/>
            <person name="Pangilinan J."/>
            <person name="Park H.-J."/>
            <person name="Ramirez L."/>
            <person name="Alfaro M."/>
            <person name="Sun H."/>
            <person name="Tritt A."/>
            <person name="Yoshinaga Y."/>
            <person name="Zwiers L.-H."/>
            <person name="Turgeon B."/>
            <person name="Goodwin S."/>
            <person name="Spatafora J."/>
            <person name="Crous P."/>
            <person name="Grigoriev I."/>
        </authorList>
    </citation>
    <scope>NUCLEOTIDE SEQUENCE</scope>
    <source>
        <strain evidence="2">CBS 480.64</strain>
    </source>
</reference>
<gene>
    <name evidence="2" type="ORF">K470DRAFT_264117</name>
</gene>
<evidence type="ECO:0000313" key="2">
    <source>
        <dbReference type="EMBL" id="KAF2860925.1"/>
    </source>
</evidence>
<feature type="compositionally biased region" description="Basic and acidic residues" evidence="1">
    <location>
        <begin position="69"/>
        <end position="89"/>
    </location>
</feature>
<feature type="region of interest" description="Disordered" evidence="1">
    <location>
        <begin position="36"/>
        <end position="106"/>
    </location>
</feature>
<evidence type="ECO:0000313" key="3">
    <source>
        <dbReference type="Proteomes" id="UP000799421"/>
    </source>
</evidence>
<dbReference type="PANTHER" id="PTHR28096">
    <property type="entry name" value="PROTEIN FAF1"/>
    <property type="match status" value="1"/>
</dbReference>
<feature type="region of interest" description="Disordered" evidence="1">
    <location>
        <begin position="196"/>
        <end position="234"/>
    </location>
</feature>
<dbReference type="Proteomes" id="UP000799421">
    <property type="component" value="Unassembled WGS sequence"/>
</dbReference>
<organism evidence="2 3">
    <name type="scientific">Piedraia hortae CBS 480.64</name>
    <dbReference type="NCBI Taxonomy" id="1314780"/>
    <lineage>
        <taxon>Eukaryota</taxon>
        <taxon>Fungi</taxon>
        <taxon>Dikarya</taxon>
        <taxon>Ascomycota</taxon>
        <taxon>Pezizomycotina</taxon>
        <taxon>Dothideomycetes</taxon>
        <taxon>Dothideomycetidae</taxon>
        <taxon>Capnodiales</taxon>
        <taxon>Piedraiaceae</taxon>
        <taxon>Piedraia</taxon>
    </lineage>
</organism>
<dbReference type="GO" id="GO:0000462">
    <property type="term" value="P:maturation of SSU-rRNA from tricistronic rRNA transcript (SSU-rRNA, 5.8S rRNA, LSU-rRNA)"/>
    <property type="evidence" value="ECO:0007669"/>
    <property type="project" value="TreeGrafter"/>
</dbReference>
<dbReference type="Pfam" id="PF15375">
    <property type="entry name" value="FSAF1"/>
    <property type="match status" value="1"/>
</dbReference>
<accession>A0A6A7C1W8</accession>
<dbReference type="OrthoDB" id="5556956at2759"/>
<dbReference type="EMBL" id="MU005977">
    <property type="protein sequence ID" value="KAF2860925.1"/>
    <property type="molecule type" value="Genomic_DNA"/>
</dbReference>
<keyword evidence="3" id="KW-1185">Reference proteome</keyword>
<name>A0A6A7C1W8_9PEZI</name>
<dbReference type="PANTHER" id="PTHR28096:SF1">
    <property type="entry name" value="PROTEIN FAF1"/>
    <property type="match status" value="1"/>
</dbReference>
<proteinExistence type="predicted"/>
<protein>
    <submittedName>
        <fullName evidence="2">Uncharacterized protein</fullName>
    </submittedName>
</protein>